<evidence type="ECO:0000313" key="2">
    <source>
        <dbReference type="Proteomes" id="UP000054783"/>
    </source>
</evidence>
<organism evidence="1 2">
    <name type="scientific">Trichinella patagoniensis</name>
    <dbReference type="NCBI Taxonomy" id="990121"/>
    <lineage>
        <taxon>Eukaryota</taxon>
        <taxon>Metazoa</taxon>
        <taxon>Ecdysozoa</taxon>
        <taxon>Nematoda</taxon>
        <taxon>Enoplea</taxon>
        <taxon>Dorylaimia</taxon>
        <taxon>Trichinellida</taxon>
        <taxon>Trichinellidae</taxon>
        <taxon>Trichinella</taxon>
    </lineage>
</organism>
<dbReference type="AlphaFoldDB" id="A0A0V1AD38"/>
<name>A0A0V1AD38_9BILA</name>
<dbReference type="Proteomes" id="UP000054783">
    <property type="component" value="Unassembled WGS sequence"/>
</dbReference>
<reference evidence="1 2" key="1">
    <citation type="submission" date="2015-01" db="EMBL/GenBank/DDBJ databases">
        <title>Evolution of Trichinella species and genotypes.</title>
        <authorList>
            <person name="Korhonen P.K."/>
            <person name="Edoardo P."/>
            <person name="Giuseppe L.R."/>
            <person name="Gasser R.B."/>
        </authorList>
    </citation>
    <scope>NUCLEOTIDE SEQUENCE [LARGE SCALE GENOMIC DNA]</scope>
    <source>
        <strain evidence="1">ISS2496</strain>
    </source>
</reference>
<dbReference type="EMBL" id="JYDQ01000007">
    <property type="protein sequence ID" value="KRY22712.1"/>
    <property type="molecule type" value="Genomic_DNA"/>
</dbReference>
<proteinExistence type="predicted"/>
<protein>
    <submittedName>
        <fullName evidence="1">Uncharacterized protein</fullName>
    </submittedName>
</protein>
<keyword evidence="2" id="KW-1185">Reference proteome</keyword>
<evidence type="ECO:0000313" key="1">
    <source>
        <dbReference type="EMBL" id="KRY22712.1"/>
    </source>
</evidence>
<accession>A0A0V1AD38</accession>
<comment type="caution">
    <text evidence="1">The sequence shown here is derived from an EMBL/GenBank/DDBJ whole genome shotgun (WGS) entry which is preliminary data.</text>
</comment>
<gene>
    <name evidence="1" type="ORF">T12_3108</name>
</gene>
<sequence>MKFCNFREIFFTSEINTSSDCVFAEIYAKNHTVNRLTMGDCILYELCKRKRVSFRVYALACNTS</sequence>